<feature type="region of interest" description="Disordered" evidence="1">
    <location>
        <begin position="142"/>
        <end position="172"/>
    </location>
</feature>
<gene>
    <name evidence="2" type="ORF">PGT21_037129</name>
</gene>
<name>A0A5B0R3Q6_PUCGR</name>
<evidence type="ECO:0000256" key="1">
    <source>
        <dbReference type="SAM" id="MobiDB-lite"/>
    </source>
</evidence>
<keyword evidence="3" id="KW-1185">Reference proteome</keyword>
<evidence type="ECO:0000313" key="3">
    <source>
        <dbReference type="Proteomes" id="UP000324748"/>
    </source>
</evidence>
<evidence type="ECO:0000313" key="2">
    <source>
        <dbReference type="EMBL" id="KAA1120080.1"/>
    </source>
</evidence>
<reference evidence="2 3" key="1">
    <citation type="submission" date="2019-05" db="EMBL/GenBank/DDBJ databases">
        <title>Emergence of the Ug99 lineage of the wheat stem rust pathogen through somatic hybridization.</title>
        <authorList>
            <person name="Li F."/>
            <person name="Upadhyaya N.M."/>
            <person name="Sperschneider J."/>
            <person name="Matny O."/>
            <person name="Nguyen-Phuc H."/>
            <person name="Mago R."/>
            <person name="Raley C."/>
            <person name="Miller M.E."/>
            <person name="Silverstein K.A.T."/>
            <person name="Henningsen E."/>
            <person name="Hirsch C.D."/>
            <person name="Visser B."/>
            <person name="Pretorius Z.A."/>
            <person name="Steffenson B.J."/>
            <person name="Schwessinger B."/>
            <person name="Dodds P.N."/>
            <person name="Figueroa M."/>
        </authorList>
    </citation>
    <scope>NUCLEOTIDE SEQUENCE [LARGE SCALE GENOMIC DNA]</scope>
    <source>
        <strain evidence="2">21-0</strain>
    </source>
</reference>
<organism evidence="2 3">
    <name type="scientific">Puccinia graminis f. sp. tritici</name>
    <dbReference type="NCBI Taxonomy" id="56615"/>
    <lineage>
        <taxon>Eukaryota</taxon>
        <taxon>Fungi</taxon>
        <taxon>Dikarya</taxon>
        <taxon>Basidiomycota</taxon>
        <taxon>Pucciniomycotina</taxon>
        <taxon>Pucciniomycetes</taxon>
        <taxon>Pucciniales</taxon>
        <taxon>Pucciniaceae</taxon>
        <taxon>Puccinia</taxon>
    </lineage>
</organism>
<protein>
    <submittedName>
        <fullName evidence="2">Uncharacterized protein</fullName>
    </submittedName>
</protein>
<dbReference type="Proteomes" id="UP000324748">
    <property type="component" value="Unassembled WGS sequence"/>
</dbReference>
<dbReference type="EMBL" id="VSWC01000001">
    <property type="protein sequence ID" value="KAA1120080.1"/>
    <property type="molecule type" value="Genomic_DNA"/>
</dbReference>
<dbReference type="AlphaFoldDB" id="A0A5B0R3Q6"/>
<proteinExistence type="predicted"/>
<sequence>MVPRLGHSPCPKCHINAGVGADSAFVYRWPAVDMLGLIELGTRASRDGGVQTEYAPVALYQGVLRPCCQGAVAPQLGLGHRPHREVADWVGLRPADVQVIRSRFGGRSAPARYCEVLRLPQGKAQVASAEAQAGVIAPHRNAGASQAQVGGSDRAATGRRGGQMSIGGEHCV</sequence>
<comment type="caution">
    <text evidence="2">The sequence shown here is derived from an EMBL/GenBank/DDBJ whole genome shotgun (WGS) entry which is preliminary data.</text>
</comment>
<accession>A0A5B0R3Q6</accession>